<dbReference type="Proteomes" id="UP001148737">
    <property type="component" value="Unassembled WGS sequence"/>
</dbReference>
<reference evidence="1" key="1">
    <citation type="submission" date="2022-07" db="EMBL/GenBank/DDBJ databases">
        <title>Genome Sequence of Lecanicillium saksenae.</title>
        <authorList>
            <person name="Buettner E."/>
        </authorList>
    </citation>
    <scope>NUCLEOTIDE SEQUENCE</scope>
    <source>
        <strain evidence="1">VT-O1</strain>
    </source>
</reference>
<organism evidence="1 2">
    <name type="scientific">Lecanicillium saksenae</name>
    <dbReference type="NCBI Taxonomy" id="468837"/>
    <lineage>
        <taxon>Eukaryota</taxon>
        <taxon>Fungi</taxon>
        <taxon>Dikarya</taxon>
        <taxon>Ascomycota</taxon>
        <taxon>Pezizomycotina</taxon>
        <taxon>Sordariomycetes</taxon>
        <taxon>Hypocreomycetidae</taxon>
        <taxon>Hypocreales</taxon>
        <taxon>Cordycipitaceae</taxon>
        <taxon>Lecanicillium</taxon>
    </lineage>
</organism>
<comment type="caution">
    <text evidence="1">The sequence shown here is derived from an EMBL/GenBank/DDBJ whole genome shotgun (WGS) entry which is preliminary data.</text>
</comment>
<dbReference type="EMBL" id="JANAKD010001179">
    <property type="protein sequence ID" value="KAJ3482403.1"/>
    <property type="molecule type" value="Genomic_DNA"/>
</dbReference>
<evidence type="ECO:0000313" key="1">
    <source>
        <dbReference type="EMBL" id="KAJ3482403.1"/>
    </source>
</evidence>
<proteinExistence type="predicted"/>
<gene>
    <name evidence="1" type="ORF">NLG97_g7582</name>
</gene>
<evidence type="ECO:0000313" key="2">
    <source>
        <dbReference type="Proteomes" id="UP001148737"/>
    </source>
</evidence>
<keyword evidence="2" id="KW-1185">Reference proteome</keyword>
<name>A0ACC1QPM0_9HYPO</name>
<sequence length="650" mass="73802">MDTLRDAANFASTSKACNDFMDLYGWKLFFQSKFPSITVPPMPDKPFDWRMRAARLAMLDRAWERRSFDIYSYGEHPLAPWDGQYFRRGGAVNIAHTTPIDARLMCNTTEEIVACGAGEDLMVRRSAIHGRAPGLWAQHLGEDFGFTSGKGDITALSVVQRWSEPEIITGRANGEFHLHRLVDNRVQNMVRLWPPWRLESGRTNINWQNIPHFNLDKTSISSMDWHSTHNLLATAQDATLQLWRPPTSSEEAAEVQSKGIFSVQNDGESDSMPSYIRAVKFLDDVNVACGIDGTKTPLRWGRITPYGLQMQMAQNDVHDAFFGTNSVTAVEAVGVTGKLVLSAWNDGTLRLTDLRTAKPYDSIYRNGANPRYVSGSLITHGLERFVAGSNVSPDLHFFDYRNPAKVYFHSNAMPCSGRSLYPGWNLNTWATPELPGFTRCHPKSGRLCRWHRESRSPLSRPDATMRVYNLVFERVTALARSCEFSDTFYTGMQGGLLEVRLAEDLQDYAIGGGRENVWTADVSRIWDGSAKSRAWSRKQRPNALITMEETGCGRYDNLFSLPSSLEWSQVEELWDNKPDAMFLDQTGWVTRSKIRSKEELERFKHLRLEPNWLRNRPVVTRIPMYAESSSFIAEESGDEMSLALGRMHIR</sequence>
<protein>
    <submittedName>
        <fullName evidence="1">Uncharacterized protein</fullName>
    </submittedName>
</protein>
<accession>A0ACC1QPM0</accession>